<name>A0ABW8CAZ5_9ACTN</name>
<dbReference type="RefSeq" id="WP_399650449.1">
    <property type="nucleotide sequence ID" value="NZ_JBITYG010000005.1"/>
</dbReference>
<dbReference type="Pfam" id="PF06224">
    <property type="entry name" value="AlkZ-like"/>
    <property type="match status" value="1"/>
</dbReference>
<dbReference type="PANTHER" id="PTHR38479">
    <property type="entry name" value="LMO0824 PROTEIN"/>
    <property type="match status" value="1"/>
</dbReference>
<dbReference type="GO" id="GO:0003677">
    <property type="term" value="F:DNA binding"/>
    <property type="evidence" value="ECO:0007669"/>
    <property type="project" value="UniProtKB-KW"/>
</dbReference>
<dbReference type="EMBL" id="JBITYG010000005">
    <property type="protein sequence ID" value="MFI9102586.1"/>
    <property type="molecule type" value="Genomic_DNA"/>
</dbReference>
<reference evidence="1 2" key="1">
    <citation type="submission" date="2024-10" db="EMBL/GenBank/DDBJ databases">
        <title>The Natural Products Discovery Center: Release of the First 8490 Sequenced Strains for Exploring Actinobacteria Biosynthetic Diversity.</title>
        <authorList>
            <person name="Kalkreuter E."/>
            <person name="Kautsar S.A."/>
            <person name="Yang D."/>
            <person name="Bader C.D."/>
            <person name="Teijaro C.N."/>
            <person name="Fluegel L."/>
            <person name="Davis C.M."/>
            <person name="Simpson J.R."/>
            <person name="Lauterbach L."/>
            <person name="Steele A.D."/>
            <person name="Gui C."/>
            <person name="Meng S."/>
            <person name="Li G."/>
            <person name="Viehrig K."/>
            <person name="Ye F."/>
            <person name="Su P."/>
            <person name="Kiefer A.F."/>
            <person name="Nichols A."/>
            <person name="Cepeda A.J."/>
            <person name="Yan W."/>
            <person name="Fan B."/>
            <person name="Jiang Y."/>
            <person name="Adhikari A."/>
            <person name="Zheng C.-J."/>
            <person name="Schuster L."/>
            <person name="Cowan T.M."/>
            <person name="Smanski M.J."/>
            <person name="Chevrette M.G."/>
            <person name="De Carvalho L.P.S."/>
            <person name="Shen B."/>
        </authorList>
    </citation>
    <scope>NUCLEOTIDE SEQUENCE [LARGE SCALE GENOMIC DNA]</scope>
    <source>
        <strain evidence="1 2">NPDC053399</strain>
    </source>
</reference>
<accession>A0ABW8CAZ5</accession>
<dbReference type="InterPro" id="IPR009351">
    <property type="entry name" value="AlkZ-like"/>
</dbReference>
<keyword evidence="1" id="KW-0238">DNA-binding</keyword>
<gene>
    <name evidence="1" type="ORF">ACIGXA_18910</name>
</gene>
<protein>
    <submittedName>
        <fullName evidence="1">Winged helix DNA-binding domain-containing protein</fullName>
    </submittedName>
</protein>
<evidence type="ECO:0000313" key="2">
    <source>
        <dbReference type="Proteomes" id="UP001614394"/>
    </source>
</evidence>
<organism evidence="1 2">
    <name type="scientific">Streptomyces fildesensis</name>
    <dbReference type="NCBI Taxonomy" id="375757"/>
    <lineage>
        <taxon>Bacteria</taxon>
        <taxon>Bacillati</taxon>
        <taxon>Actinomycetota</taxon>
        <taxon>Actinomycetes</taxon>
        <taxon>Kitasatosporales</taxon>
        <taxon>Streptomycetaceae</taxon>
        <taxon>Streptomyces</taxon>
    </lineage>
</organism>
<sequence>MPTTTLDRRTLNRALLERQLLLERAELPAIEVIERLLGMQSQASNAPYIGLWTRLRDFSFDELAQLMKDRGAVRLTLMRGTVHLVSAADALLLRPVLQPMLDRVVGSATWGGAALAGVDRDELVAVGRELLAERPRNPGELRELLALRWPDTAPDSLEKALRTWAPLVQLPPRGLWGESGQPTYATVEEYLGAPLAEPDPGPVVERYLAAFGPATVADLQKWSGLTGLRSVVAGLDLRPYRDEEGRELHDLPGATLPDRDVPVPARFVADFDNLLLSHADRTRILADEHRKRVMTINGIVRGTILVDGFVGGTWRFDRTKAGAAVSVTPFVRLTAGDRDALMAEGARLLAVSDPAAATHEVRIGPAG</sequence>
<evidence type="ECO:0000313" key="1">
    <source>
        <dbReference type="EMBL" id="MFI9102586.1"/>
    </source>
</evidence>
<dbReference type="Proteomes" id="UP001614394">
    <property type="component" value="Unassembled WGS sequence"/>
</dbReference>
<proteinExistence type="predicted"/>
<comment type="caution">
    <text evidence="1">The sequence shown here is derived from an EMBL/GenBank/DDBJ whole genome shotgun (WGS) entry which is preliminary data.</text>
</comment>
<dbReference type="PANTHER" id="PTHR38479:SF2">
    <property type="entry name" value="WINGED HELIX DNA-BINDING DOMAIN-CONTAINING PROTEIN"/>
    <property type="match status" value="1"/>
</dbReference>
<keyword evidence="2" id="KW-1185">Reference proteome</keyword>